<evidence type="ECO:0000313" key="5">
    <source>
        <dbReference type="Proteomes" id="UP000321295"/>
    </source>
</evidence>
<keyword evidence="1" id="KW-0472">Membrane</keyword>
<dbReference type="Proteomes" id="UP000264870">
    <property type="component" value="Unassembled WGS sequence"/>
</dbReference>
<evidence type="ECO:0000313" key="4">
    <source>
        <dbReference type="Proteomes" id="UP000264870"/>
    </source>
</evidence>
<evidence type="ECO:0000256" key="1">
    <source>
        <dbReference type="SAM" id="Phobius"/>
    </source>
</evidence>
<keyword evidence="1" id="KW-1133">Transmembrane helix</keyword>
<reference evidence="3 5" key="2">
    <citation type="submission" date="2019-08" db="EMBL/GenBank/DDBJ databases">
        <title>Whole genome analysis of cultivated E. coli strains isolated from CD patients and healthy donors.</title>
        <authorList>
            <person name="Siniagina M.N."/>
            <person name="Markelova M.I."/>
            <person name="Laikov A.V."/>
            <person name="Boulygina E.A."/>
            <person name="Khusnutdinova D.R."/>
            <person name="Kharchenko A."/>
            <person name="Grigoryeva T.V."/>
        </authorList>
    </citation>
    <scope>NUCLEOTIDE SEQUENCE [LARGE SCALE GENOMIC DNA]</scope>
    <source>
        <strain evidence="3 5">1_45_11</strain>
    </source>
</reference>
<dbReference type="AlphaFoldDB" id="A0A5C8XX75"/>
<evidence type="ECO:0000313" key="2">
    <source>
        <dbReference type="EMBL" id="OZP03433.1"/>
    </source>
</evidence>
<comment type="caution">
    <text evidence="2">The sequence shown here is derived from an EMBL/GenBank/DDBJ whole genome shotgun (WGS) entry which is preliminary data.</text>
</comment>
<dbReference type="Proteomes" id="UP000321295">
    <property type="component" value="Unassembled WGS sequence"/>
</dbReference>
<proteinExistence type="predicted"/>
<accession>A0A5C8XX75</accession>
<gene>
    <name evidence="2" type="ORF">CG702_09470</name>
    <name evidence="3" type="ORF">FV293_23620</name>
</gene>
<sequence>MFALLIIPLLVSGYIVLTTHPYHFYRLHRYDGQLLYMKSAAFGLWCFIWTLIIAYLIKWICPSFHPVTMVREQLDLKLSDNGTERIIGWMILLSCGTIFLAWIWSVGARYLVIYRAKIINYIQGVKAANIDYENLVMLRMRQELINDNPMDEIFFDSLVDRRSILITLQNKKTYVGIVNALGEPNEKEGPNQYVSIYPIISGYRDKDSLKVILVNEYRELEDADTSIIFPLKEISQVSWFDMDIHKIVENNKV</sequence>
<keyword evidence="1" id="KW-0812">Transmembrane</keyword>
<reference evidence="2 4" key="1">
    <citation type="submission" date="2017-07" db="EMBL/GenBank/DDBJ databases">
        <authorList>
            <person name="Zhi S."/>
            <person name="Banting G."/>
            <person name="Neumann N."/>
        </authorList>
    </citation>
    <scope>NUCLEOTIDE SEQUENCE [LARGE SCALE GENOMIC DNA]</scope>
    <source>
        <strain evidence="2 4">WW41</strain>
    </source>
</reference>
<dbReference type="EMBL" id="NNAK01000017">
    <property type="protein sequence ID" value="OZP03433.1"/>
    <property type="molecule type" value="Genomic_DNA"/>
</dbReference>
<feature type="transmembrane region" description="Helical" evidence="1">
    <location>
        <begin position="86"/>
        <end position="105"/>
    </location>
</feature>
<dbReference type="EMBL" id="VRXD01000046">
    <property type="protein sequence ID" value="TXQ30039.1"/>
    <property type="molecule type" value="Genomic_DNA"/>
</dbReference>
<organism evidence="2 4">
    <name type="scientific">Escherichia coli</name>
    <dbReference type="NCBI Taxonomy" id="562"/>
    <lineage>
        <taxon>Bacteria</taxon>
        <taxon>Pseudomonadati</taxon>
        <taxon>Pseudomonadota</taxon>
        <taxon>Gammaproteobacteria</taxon>
        <taxon>Enterobacterales</taxon>
        <taxon>Enterobacteriaceae</taxon>
        <taxon>Escherichia</taxon>
    </lineage>
</organism>
<feature type="transmembrane region" description="Helical" evidence="1">
    <location>
        <begin position="42"/>
        <end position="61"/>
    </location>
</feature>
<evidence type="ECO:0000313" key="3">
    <source>
        <dbReference type="EMBL" id="TXQ30039.1"/>
    </source>
</evidence>
<dbReference type="RefSeq" id="WP_000457800.1">
    <property type="nucleotide sequence ID" value="NZ_AP022362.1"/>
</dbReference>
<name>A0A5C8XX75_ECOLX</name>
<protein>
    <submittedName>
        <fullName evidence="2">Uncharacterized protein</fullName>
    </submittedName>
</protein>